<dbReference type="InterPro" id="IPR058649">
    <property type="entry name" value="CzcB_C"/>
</dbReference>
<dbReference type="RefSeq" id="WP_174624803.1">
    <property type="nucleotide sequence ID" value="NZ_CADCXN010000041.1"/>
</dbReference>
<evidence type="ECO:0000256" key="4">
    <source>
        <dbReference type="ARBA" id="ARBA00023065"/>
    </source>
</evidence>
<evidence type="ECO:0000313" key="9">
    <source>
        <dbReference type="Proteomes" id="UP000494216"/>
    </source>
</evidence>
<dbReference type="GO" id="GO:0060003">
    <property type="term" value="P:copper ion export"/>
    <property type="evidence" value="ECO:0007669"/>
    <property type="project" value="TreeGrafter"/>
</dbReference>
<dbReference type="GO" id="GO:0016020">
    <property type="term" value="C:membrane"/>
    <property type="evidence" value="ECO:0007669"/>
    <property type="project" value="InterPro"/>
</dbReference>
<evidence type="ECO:0000256" key="2">
    <source>
        <dbReference type="ARBA" id="ARBA00022448"/>
    </source>
</evidence>
<dbReference type="Gene3D" id="2.40.30.170">
    <property type="match status" value="1"/>
</dbReference>
<dbReference type="Gene3D" id="2.40.420.20">
    <property type="match status" value="1"/>
</dbReference>
<dbReference type="GO" id="GO:0030288">
    <property type="term" value="C:outer membrane-bounded periplasmic space"/>
    <property type="evidence" value="ECO:0007669"/>
    <property type="project" value="TreeGrafter"/>
</dbReference>
<keyword evidence="2" id="KW-0813">Transport</keyword>
<feature type="domain" description="CzcB-like C-terminal circularly permuted SH3-like" evidence="7">
    <location>
        <begin position="381"/>
        <end position="441"/>
    </location>
</feature>
<dbReference type="Pfam" id="PF25975">
    <property type="entry name" value="CzcB_C"/>
    <property type="match status" value="1"/>
</dbReference>
<dbReference type="Gene3D" id="2.40.50.100">
    <property type="match status" value="1"/>
</dbReference>
<gene>
    <name evidence="8" type="primary">silB</name>
    <name evidence="8" type="ORF">METHB2_140010</name>
</gene>
<name>A0A8S0WYX1_9GAMM</name>
<evidence type="ECO:0000259" key="6">
    <source>
        <dbReference type="Pfam" id="PF25954"/>
    </source>
</evidence>
<feature type="domain" description="CusB-like barrel-sandwich hybrid" evidence="5">
    <location>
        <begin position="165"/>
        <end position="293"/>
    </location>
</feature>
<dbReference type="PANTHER" id="PTHR30097">
    <property type="entry name" value="CATION EFFLUX SYSTEM PROTEIN CUSB"/>
    <property type="match status" value="1"/>
</dbReference>
<feature type="domain" description="CusB-like beta-barrel" evidence="6">
    <location>
        <begin position="297"/>
        <end position="374"/>
    </location>
</feature>
<reference evidence="8 9" key="1">
    <citation type="submission" date="2020-02" db="EMBL/GenBank/DDBJ databases">
        <authorList>
            <person name="Hogendoorn C."/>
        </authorList>
    </citation>
    <scope>NUCLEOTIDE SEQUENCE [LARGE SCALE GENOMIC DNA]</scope>
    <source>
        <strain evidence="8">METHB21</strain>
    </source>
</reference>
<dbReference type="SUPFAM" id="SSF111369">
    <property type="entry name" value="HlyD-like secretion proteins"/>
    <property type="match status" value="1"/>
</dbReference>
<dbReference type="EMBL" id="CADCXN010000041">
    <property type="protein sequence ID" value="CAA9889823.1"/>
    <property type="molecule type" value="Genomic_DNA"/>
</dbReference>
<accession>A0A8S0WYX1</accession>
<dbReference type="AlphaFoldDB" id="A0A8S0WYX1"/>
<keyword evidence="4" id="KW-0406">Ion transport</keyword>
<evidence type="ECO:0000259" key="7">
    <source>
        <dbReference type="Pfam" id="PF25975"/>
    </source>
</evidence>
<keyword evidence="9" id="KW-1185">Reference proteome</keyword>
<dbReference type="PANTHER" id="PTHR30097:SF15">
    <property type="entry name" value="CATION EFFLUX SYSTEM PROTEIN CUSB"/>
    <property type="match status" value="1"/>
</dbReference>
<dbReference type="Pfam" id="PF25954">
    <property type="entry name" value="Beta-barrel_RND_2"/>
    <property type="match status" value="1"/>
</dbReference>
<evidence type="ECO:0000259" key="5">
    <source>
        <dbReference type="Pfam" id="PF25919"/>
    </source>
</evidence>
<evidence type="ECO:0000256" key="1">
    <source>
        <dbReference type="ARBA" id="ARBA00009477"/>
    </source>
</evidence>
<dbReference type="InterPro" id="IPR051909">
    <property type="entry name" value="MFP_Cation_Efflux"/>
</dbReference>
<dbReference type="InterPro" id="IPR006143">
    <property type="entry name" value="RND_pump_MFP"/>
</dbReference>
<evidence type="ECO:0000313" key="8">
    <source>
        <dbReference type="EMBL" id="CAA9889823.1"/>
    </source>
</evidence>
<dbReference type="InterPro" id="IPR058792">
    <property type="entry name" value="Beta-barrel_RND_2"/>
</dbReference>
<dbReference type="GO" id="GO:0022857">
    <property type="term" value="F:transmembrane transporter activity"/>
    <property type="evidence" value="ECO:0007669"/>
    <property type="project" value="InterPro"/>
</dbReference>
<comment type="caution">
    <text evidence="8">The sequence shown here is derived from an EMBL/GenBank/DDBJ whole genome shotgun (WGS) entry which is preliminary data.</text>
</comment>
<dbReference type="FunFam" id="2.40.30.170:FF:000010">
    <property type="entry name" value="Efflux RND transporter periplasmic adaptor subunit"/>
    <property type="match status" value="1"/>
</dbReference>
<dbReference type="Pfam" id="PF25919">
    <property type="entry name" value="BSH_CusB"/>
    <property type="match status" value="1"/>
</dbReference>
<sequence length="473" mass="52147">MIKYAGFIIILLFGIGLGLWIGQQRVAKTQANVGLNERKPLYYRHPMNPKITSPTPAKDEMGMDYLPVYAEDQNLPEAKPKSGRILYYRHPMGAPDTSPGPKKDEMGMDYVPVYETEPEPSGQIRISPEKIQKLGVTTETVAKRTLTRSIRALGSIQADERRVHAVTLKFEGWIQHLYVNATGQAVKRGQPLLEIYSPELVTAQQEYLIARQGKQALRQASAQARGTAEQLAENALQRLHYWDIAPAQLQHLQTLEKPLDTLPLTAPVNGVVLEKPAVEGMRFMPGELLFRIADLSTVWLLADVFEQDIGGVRQGQAVQVHIDAYPERLFSGKVDFIYPTLATATRTVQVRIELPNDKGLLKPGLYGSVALAAPAEKDARLAVPDSAVIDSGTRRIVLLQRSEGRFEPHAVKLGRQADGYREVLEGLEAGDEVVTRANFLIDAESNLKSALDSFGGYDADASQAVPEAQPGGR</sequence>
<evidence type="ECO:0000256" key="3">
    <source>
        <dbReference type="ARBA" id="ARBA00022729"/>
    </source>
</evidence>
<keyword evidence="3" id="KW-0732">Signal</keyword>
<organism evidence="8 9">
    <name type="scientific">Candidatus Methylobacter favarea</name>
    <dbReference type="NCBI Taxonomy" id="2707345"/>
    <lineage>
        <taxon>Bacteria</taxon>
        <taxon>Pseudomonadati</taxon>
        <taxon>Pseudomonadota</taxon>
        <taxon>Gammaproteobacteria</taxon>
        <taxon>Methylococcales</taxon>
        <taxon>Methylococcaceae</taxon>
        <taxon>Methylobacter</taxon>
    </lineage>
</organism>
<dbReference type="GO" id="GO:0046914">
    <property type="term" value="F:transition metal ion binding"/>
    <property type="evidence" value="ECO:0007669"/>
    <property type="project" value="TreeGrafter"/>
</dbReference>
<dbReference type="Proteomes" id="UP000494216">
    <property type="component" value="Unassembled WGS sequence"/>
</dbReference>
<dbReference type="InterPro" id="IPR058790">
    <property type="entry name" value="BSH_CusB"/>
</dbReference>
<dbReference type="NCBIfam" id="TIGR01730">
    <property type="entry name" value="RND_mfp"/>
    <property type="match status" value="1"/>
</dbReference>
<proteinExistence type="inferred from homology"/>
<protein>
    <submittedName>
        <fullName evidence="8">Putative membrane fusion protein SilB</fullName>
    </submittedName>
</protein>
<dbReference type="FunFam" id="2.40.420.20:FF:000003">
    <property type="entry name" value="Cation efflux system protein cusB"/>
    <property type="match status" value="1"/>
</dbReference>
<dbReference type="GO" id="GO:0015679">
    <property type="term" value="P:plasma membrane copper ion transport"/>
    <property type="evidence" value="ECO:0007669"/>
    <property type="project" value="TreeGrafter"/>
</dbReference>
<comment type="similarity">
    <text evidence="1">Belongs to the membrane fusion protein (MFP) (TC 8.A.1) family.</text>
</comment>